<reference evidence="7 9" key="2">
    <citation type="journal article" date="2013" name="Nature">
        <title>Insights into bilaterian evolution from three spiralian genomes.</title>
        <authorList>
            <person name="Simakov O."/>
            <person name="Marletaz F."/>
            <person name="Cho S.J."/>
            <person name="Edsinger-Gonzales E."/>
            <person name="Havlak P."/>
            <person name="Hellsten U."/>
            <person name="Kuo D.H."/>
            <person name="Larsson T."/>
            <person name="Lv J."/>
            <person name="Arendt D."/>
            <person name="Savage R."/>
            <person name="Osoegawa K."/>
            <person name="de Jong P."/>
            <person name="Grimwood J."/>
            <person name="Chapman J.A."/>
            <person name="Shapiro H."/>
            <person name="Aerts A."/>
            <person name="Otillar R.P."/>
            <person name="Terry A.Y."/>
            <person name="Boore J.L."/>
            <person name="Grigoriev I.V."/>
            <person name="Lindberg D.R."/>
            <person name="Seaver E.C."/>
            <person name="Weisblat D.A."/>
            <person name="Putnam N.H."/>
            <person name="Rokhsar D.S."/>
        </authorList>
    </citation>
    <scope>NUCLEOTIDE SEQUENCE</scope>
</reference>
<evidence type="ECO:0000313" key="7">
    <source>
        <dbReference type="EMBL" id="ESN90754.1"/>
    </source>
</evidence>
<dbReference type="HOGENOM" id="CLU_1682287_0_0_1"/>
<dbReference type="InterPro" id="IPR004827">
    <property type="entry name" value="bZIP"/>
</dbReference>
<dbReference type="SMART" id="SM00338">
    <property type="entry name" value="BRLZ"/>
    <property type="match status" value="1"/>
</dbReference>
<dbReference type="CTD" id="20196251"/>
<gene>
    <name evidence="8" type="primary">20196251</name>
    <name evidence="7" type="ORF">HELRODRAFT_134516</name>
</gene>
<dbReference type="GO" id="GO:0005667">
    <property type="term" value="C:transcription regulator complex"/>
    <property type="evidence" value="ECO:0000318"/>
    <property type="project" value="GO_Central"/>
</dbReference>
<dbReference type="PANTHER" id="PTHR11462:SF35">
    <property type="entry name" value="TRANSCRIPTION FACTOR JRA"/>
    <property type="match status" value="1"/>
</dbReference>
<reference evidence="9" key="1">
    <citation type="submission" date="2012-12" db="EMBL/GenBank/DDBJ databases">
        <authorList>
            <person name="Hellsten U."/>
            <person name="Grimwood J."/>
            <person name="Chapman J.A."/>
            <person name="Shapiro H."/>
            <person name="Aerts A."/>
            <person name="Otillar R.P."/>
            <person name="Terry A.Y."/>
            <person name="Boore J.L."/>
            <person name="Simakov O."/>
            <person name="Marletaz F."/>
            <person name="Cho S.-J."/>
            <person name="Edsinger-Gonzales E."/>
            <person name="Havlak P."/>
            <person name="Kuo D.-H."/>
            <person name="Larsson T."/>
            <person name="Lv J."/>
            <person name="Arendt D."/>
            <person name="Savage R."/>
            <person name="Osoegawa K."/>
            <person name="de Jong P."/>
            <person name="Lindberg D.R."/>
            <person name="Seaver E.C."/>
            <person name="Weisblat D.A."/>
            <person name="Putnam N.H."/>
            <person name="Grigoriev I.V."/>
            <person name="Rokhsar D.S."/>
        </authorList>
    </citation>
    <scope>NUCLEOTIDE SEQUENCE</scope>
</reference>
<dbReference type="InParanoid" id="T1EI51"/>
<keyword evidence="4" id="KW-0804">Transcription</keyword>
<dbReference type="CDD" id="cd14696">
    <property type="entry name" value="bZIP_Jun"/>
    <property type="match status" value="1"/>
</dbReference>
<dbReference type="EMBL" id="KB097753">
    <property type="protein sequence ID" value="ESN90754.1"/>
    <property type="molecule type" value="Genomic_DNA"/>
</dbReference>
<keyword evidence="2" id="KW-0805">Transcription regulation</keyword>
<dbReference type="eggNOG" id="KOG0837">
    <property type="taxonomic scope" value="Eukaryota"/>
</dbReference>
<dbReference type="GeneID" id="20196251"/>
<dbReference type="AlphaFoldDB" id="T1EI51"/>
<dbReference type="GO" id="GO:0042127">
    <property type="term" value="P:regulation of cell population proliferation"/>
    <property type="evidence" value="ECO:0000318"/>
    <property type="project" value="GO_Central"/>
</dbReference>
<evidence type="ECO:0000259" key="6">
    <source>
        <dbReference type="PROSITE" id="PS50217"/>
    </source>
</evidence>
<dbReference type="EnsemblMetazoa" id="HelroT134516">
    <property type="protein sequence ID" value="HelroP134516"/>
    <property type="gene ID" value="HelroG134516"/>
</dbReference>
<reference evidence="8" key="3">
    <citation type="submission" date="2015-06" db="UniProtKB">
        <authorList>
            <consortium name="EnsemblMetazoa"/>
        </authorList>
    </citation>
    <scope>IDENTIFICATION</scope>
</reference>
<dbReference type="PANTHER" id="PTHR11462">
    <property type="entry name" value="JUN TRANSCRIPTION FACTOR-RELATED"/>
    <property type="match status" value="1"/>
</dbReference>
<keyword evidence="9" id="KW-1185">Reference proteome</keyword>
<dbReference type="InterPro" id="IPR002112">
    <property type="entry name" value="Leuzip_Jun"/>
</dbReference>
<dbReference type="GO" id="GO:0000978">
    <property type="term" value="F:RNA polymerase II cis-regulatory region sequence-specific DNA binding"/>
    <property type="evidence" value="ECO:0000318"/>
    <property type="project" value="GO_Central"/>
</dbReference>
<dbReference type="EMBL" id="AMQM01002391">
    <property type="status" value="NOT_ANNOTATED_CDS"/>
    <property type="molecule type" value="Genomic_DNA"/>
</dbReference>
<dbReference type="Proteomes" id="UP000015101">
    <property type="component" value="Unassembled WGS sequence"/>
</dbReference>
<dbReference type="KEGG" id="hro:HELRODRAFT_134516"/>
<dbReference type="FunFam" id="1.20.5.170:FF:000249">
    <property type="entry name" value="Uncharacterized protein"/>
    <property type="match status" value="1"/>
</dbReference>
<evidence type="ECO:0000313" key="8">
    <source>
        <dbReference type="EnsemblMetazoa" id="HelroP134516"/>
    </source>
</evidence>
<dbReference type="Pfam" id="PF00170">
    <property type="entry name" value="bZIP_1"/>
    <property type="match status" value="1"/>
</dbReference>
<dbReference type="Pfam" id="PF03957">
    <property type="entry name" value="Jun"/>
    <property type="match status" value="1"/>
</dbReference>
<name>T1EI51_HELRO</name>
<dbReference type="Gene3D" id="1.20.5.170">
    <property type="match status" value="1"/>
</dbReference>
<proteinExistence type="inferred from homology"/>
<evidence type="ECO:0000256" key="1">
    <source>
        <dbReference type="ARBA" id="ARBA00006882"/>
    </source>
</evidence>
<keyword evidence="5" id="KW-0175">Coiled coil</keyword>
<dbReference type="GO" id="GO:0045944">
    <property type="term" value="P:positive regulation of transcription by RNA polymerase II"/>
    <property type="evidence" value="ECO:0000318"/>
    <property type="project" value="GO_Central"/>
</dbReference>
<dbReference type="SUPFAM" id="SSF57959">
    <property type="entry name" value="Leucine zipper domain"/>
    <property type="match status" value="1"/>
</dbReference>
<feature type="domain" description="BZIP" evidence="6">
    <location>
        <begin position="84"/>
        <end position="147"/>
    </location>
</feature>
<accession>T1EI51</accession>
<dbReference type="InterPro" id="IPR046347">
    <property type="entry name" value="bZIP_sf"/>
</dbReference>
<dbReference type="STRING" id="6412.T1EI51"/>
<keyword evidence="3" id="KW-0238">DNA-binding</keyword>
<dbReference type="GO" id="GO:0000981">
    <property type="term" value="F:DNA-binding transcription factor activity, RNA polymerase II-specific"/>
    <property type="evidence" value="ECO:0000318"/>
    <property type="project" value="GO_Central"/>
</dbReference>
<evidence type="ECO:0000313" key="9">
    <source>
        <dbReference type="Proteomes" id="UP000015101"/>
    </source>
</evidence>
<dbReference type="InterPro" id="IPR005643">
    <property type="entry name" value="JNK"/>
</dbReference>
<dbReference type="PROSITE" id="PS50217">
    <property type="entry name" value="BZIP"/>
    <property type="match status" value="1"/>
</dbReference>
<comment type="similarity">
    <text evidence="1">Belongs to the bZIP family. Jun subfamily.</text>
</comment>
<evidence type="ECO:0000256" key="2">
    <source>
        <dbReference type="ARBA" id="ARBA00023015"/>
    </source>
</evidence>
<organism evidence="8 9">
    <name type="scientific">Helobdella robusta</name>
    <name type="common">Californian leech</name>
    <dbReference type="NCBI Taxonomy" id="6412"/>
    <lineage>
        <taxon>Eukaryota</taxon>
        <taxon>Metazoa</taxon>
        <taxon>Spiralia</taxon>
        <taxon>Lophotrochozoa</taxon>
        <taxon>Annelida</taxon>
        <taxon>Clitellata</taxon>
        <taxon>Hirudinea</taxon>
        <taxon>Rhynchobdellida</taxon>
        <taxon>Glossiphoniidae</taxon>
        <taxon>Helobdella</taxon>
    </lineage>
</organism>
<dbReference type="PRINTS" id="PR00043">
    <property type="entry name" value="LEUZIPPRJUN"/>
</dbReference>
<dbReference type="RefSeq" id="XP_009031623.1">
    <property type="nucleotide sequence ID" value="XM_009033375.1"/>
</dbReference>
<dbReference type="GO" id="GO:0051726">
    <property type="term" value="P:regulation of cell cycle"/>
    <property type="evidence" value="ECO:0000318"/>
    <property type="project" value="GO_Central"/>
</dbReference>
<evidence type="ECO:0000256" key="4">
    <source>
        <dbReference type="ARBA" id="ARBA00023163"/>
    </source>
</evidence>
<protein>
    <recommendedName>
        <fullName evidence="6">BZIP domain-containing protein</fullName>
    </recommendedName>
</protein>
<evidence type="ECO:0000256" key="3">
    <source>
        <dbReference type="ARBA" id="ARBA00023125"/>
    </source>
</evidence>
<evidence type="ECO:0000256" key="5">
    <source>
        <dbReference type="SAM" id="Coils"/>
    </source>
</evidence>
<sequence>TPTQILFPKYVTEEQEAYVRGFSQALEELYQKQGVPLLPPMAEPDANDNLIQLPTCAGGVGGGWGYQKLTYNETKPTDYVPSEKLRMDRKRAKNRVAAHKCQQRKVQRIQDLESKVSKLKERNQILTEHASNLRVDIENLKHTISLHRSSGCTLMLS</sequence>
<dbReference type="OMA" id="QEMYARP"/>
<feature type="coiled-coil region" evidence="5">
    <location>
        <begin position="82"/>
        <end position="129"/>
    </location>
</feature>
<dbReference type="InterPro" id="IPR050946">
    <property type="entry name" value="AP-1_TF_bZIP"/>
</dbReference>
<dbReference type="OrthoDB" id="2187714at2759"/>
<dbReference type="GO" id="GO:0048545">
    <property type="term" value="P:response to steroid hormone"/>
    <property type="evidence" value="ECO:0000318"/>
    <property type="project" value="GO_Central"/>
</dbReference>